<evidence type="ECO:0008006" key="5">
    <source>
        <dbReference type="Google" id="ProtNLM"/>
    </source>
</evidence>
<dbReference type="PANTHER" id="PTHR24123">
    <property type="entry name" value="ANKYRIN REPEAT-CONTAINING"/>
    <property type="match status" value="1"/>
</dbReference>
<dbReference type="AlphaFoldDB" id="A0A9N8PJ97"/>
<evidence type="ECO:0000256" key="2">
    <source>
        <dbReference type="ARBA" id="ARBA00023043"/>
    </source>
</evidence>
<dbReference type="InterPro" id="IPR036770">
    <property type="entry name" value="Ankyrin_rpt-contain_sf"/>
</dbReference>
<sequence>MAEVEDLDYIRLMCQTGLRQEALDRALGAALSKSPLSIIEALLNYGAVASGFREAVRERLRQEDTALVRLLLSTPGAMSVEAWRYCIKPYAESSPDALLLCLEHRPDVVCGALLLQALDLQNFSATAIVLAYAGSDEEFRDVRQHACKLTTQIEPPERRHEFFMILIESGCVQDSPVLREELLKDAKLRQFSLVKALTGAGVKLDVEPNNVISWAISQMDLELLELIKDGNLSSPVSPLLRLVPSSTSEQDLILLLDLLSPLGLAGESLHWHLVRAVEQHQVQLVKSLLLYGASVEYDRASAVRAAIIGAKFDILKILLRTEISSRAILGTISTAMDLASRHDRFQAMLALLKKGVAARRLAVHLRTLVADRGEVDLELIELLLRHKAPVDSVDSPGECCVSTTVRRGDVKLLRLLCDAGPCRESLSEAVVVAFNTITIHPYDVVKSMIEILLHKGACGTPLHETLLCAAHKDDQLHIVRLLLKNGAKANYKSGACFASAIKHGRSDLLKILCRSCPPSQMSTESVLPLAIDPRYYNLPDLKLLLSSTSSATVVLSSWVPDQLEGNPNIASIIPCLLQHGLDVDVRDGFLLRLAIQKKKIDLLRTTLDANPSIKSLRSAFGTATGAQIKDVDLEVLRLLLEKAESSEIGQTEALTKFTRLALVGDPKGLKLLLRYGAKVDHNDGDALMIAATSESSDVVKLLLSSKPASSFVKRVCLLVGSTKSNTTQKADILNSLLNANGGLSIEDISALLEDCIGHSHASVQLPKILLARGAEIKFKPLKAAMSRPSPELIVAMISYIKDHDTLIQLFDQARTTLYTPERALIIYRCLLDRSVMLGNPISQTSLHDALFESISETGSTRTIVQLLVQRGADPNKNKAGCFVLAARADNEGQFRIISKYAKLNVVLPALLDNLQDETQIVRWFKICLEENHAEIPVNQEKLLLIAYANFQTVQSF</sequence>
<protein>
    <recommendedName>
        <fullName evidence="5">Ankyrin repeat protein</fullName>
    </recommendedName>
</protein>
<dbReference type="InterPro" id="IPR051165">
    <property type="entry name" value="Multifunctional_ANK_Repeat"/>
</dbReference>
<dbReference type="OrthoDB" id="3182339at2759"/>
<dbReference type="PANTHER" id="PTHR24123:SF33">
    <property type="entry name" value="PROTEIN HOS4"/>
    <property type="match status" value="1"/>
</dbReference>
<accession>A0A9N8PJ97</accession>
<evidence type="ECO:0000313" key="4">
    <source>
        <dbReference type="Proteomes" id="UP000714618"/>
    </source>
</evidence>
<proteinExistence type="predicted"/>
<dbReference type="SUPFAM" id="SSF48403">
    <property type="entry name" value="Ankyrin repeat"/>
    <property type="match status" value="2"/>
</dbReference>
<evidence type="ECO:0000313" key="3">
    <source>
        <dbReference type="EMBL" id="CAD0097833.1"/>
    </source>
</evidence>
<keyword evidence="4" id="KW-1185">Reference proteome</keyword>
<dbReference type="EMBL" id="CAIJEO010000008">
    <property type="protein sequence ID" value="CAD0097833.1"/>
    <property type="molecule type" value="Genomic_DNA"/>
</dbReference>
<gene>
    <name evidence="3" type="ORF">AWRI4233_LOCUS6657</name>
</gene>
<keyword evidence="2" id="KW-0040">ANK repeat</keyword>
<dbReference type="Gene3D" id="1.25.40.20">
    <property type="entry name" value="Ankyrin repeat-containing domain"/>
    <property type="match status" value="3"/>
</dbReference>
<dbReference type="InterPro" id="IPR002110">
    <property type="entry name" value="Ankyrin_rpt"/>
</dbReference>
<evidence type="ECO:0000256" key="1">
    <source>
        <dbReference type="ARBA" id="ARBA00022737"/>
    </source>
</evidence>
<reference evidence="3" key="1">
    <citation type="submission" date="2020-06" db="EMBL/GenBank/DDBJ databases">
        <authorList>
            <person name="Onetto C."/>
        </authorList>
    </citation>
    <scope>NUCLEOTIDE SEQUENCE</scope>
</reference>
<keyword evidence="1" id="KW-0677">Repeat</keyword>
<comment type="caution">
    <text evidence="3">The sequence shown here is derived from an EMBL/GenBank/DDBJ whole genome shotgun (WGS) entry which is preliminary data.</text>
</comment>
<dbReference type="Proteomes" id="UP000714618">
    <property type="component" value="Unassembled WGS sequence"/>
</dbReference>
<organism evidence="3 4">
    <name type="scientific">Aureobasidium mustum</name>
    <dbReference type="NCBI Taxonomy" id="2773714"/>
    <lineage>
        <taxon>Eukaryota</taxon>
        <taxon>Fungi</taxon>
        <taxon>Dikarya</taxon>
        <taxon>Ascomycota</taxon>
        <taxon>Pezizomycotina</taxon>
        <taxon>Dothideomycetes</taxon>
        <taxon>Dothideomycetidae</taxon>
        <taxon>Dothideales</taxon>
        <taxon>Saccotheciaceae</taxon>
        <taxon>Aureobasidium</taxon>
    </lineage>
</organism>
<name>A0A9N8PJ97_9PEZI</name>
<dbReference type="SMART" id="SM00248">
    <property type="entry name" value="ANK"/>
    <property type="match status" value="6"/>
</dbReference>